<organism evidence="1 2">
    <name type="scientific">Frankia nepalensis</name>
    <dbReference type="NCBI Taxonomy" id="1836974"/>
    <lineage>
        <taxon>Bacteria</taxon>
        <taxon>Bacillati</taxon>
        <taxon>Actinomycetota</taxon>
        <taxon>Actinomycetes</taxon>
        <taxon>Frankiales</taxon>
        <taxon>Frankiaceae</taxon>
        <taxon>Frankia</taxon>
    </lineage>
</organism>
<evidence type="ECO:0000313" key="1">
    <source>
        <dbReference type="EMBL" id="MBL7627951.1"/>
    </source>
</evidence>
<name>A0A937R9L2_9ACTN</name>
<dbReference type="RefSeq" id="WP_203000296.1">
    <property type="nucleotide sequence ID" value="NZ_JADWYU010000133.1"/>
</dbReference>
<dbReference type="AlphaFoldDB" id="A0A937R9L2"/>
<proteinExistence type="predicted"/>
<dbReference type="Proteomes" id="UP000604475">
    <property type="component" value="Unassembled WGS sequence"/>
</dbReference>
<dbReference type="GO" id="GO:0003677">
    <property type="term" value="F:DNA binding"/>
    <property type="evidence" value="ECO:0007669"/>
    <property type="project" value="UniProtKB-KW"/>
</dbReference>
<protein>
    <submittedName>
        <fullName evidence="1">DNA-binding protein</fullName>
    </submittedName>
</protein>
<reference evidence="1" key="1">
    <citation type="submission" date="2020-12" db="EMBL/GenBank/DDBJ databases">
        <title>Genomic characterization of non-nitrogen-fixing Frankia strains.</title>
        <authorList>
            <person name="Carlos-Shanley C."/>
            <person name="Guerra T."/>
            <person name="Hahn D."/>
        </authorList>
    </citation>
    <scope>NUCLEOTIDE SEQUENCE</scope>
    <source>
        <strain evidence="1">CN6</strain>
    </source>
</reference>
<comment type="caution">
    <text evidence="1">The sequence shown here is derived from an EMBL/GenBank/DDBJ whole genome shotgun (WGS) entry which is preliminary data.</text>
</comment>
<evidence type="ECO:0000313" key="2">
    <source>
        <dbReference type="Proteomes" id="UP000604475"/>
    </source>
</evidence>
<sequence length="62" mass="6734">MGAAEIGKRLGVSRQRVSQIASGDPTFPKPVADLAAGRIWHTEDVERWIAEHRPDLGPADAE</sequence>
<accession>A0A937R9L2</accession>
<dbReference type="EMBL" id="JAEACQ010000165">
    <property type="protein sequence ID" value="MBL7627951.1"/>
    <property type="molecule type" value="Genomic_DNA"/>
</dbReference>
<keyword evidence="2" id="KW-1185">Reference proteome</keyword>
<keyword evidence="1" id="KW-0238">DNA-binding</keyword>
<gene>
    <name evidence="1" type="ORF">I7412_12345</name>
</gene>